<dbReference type="Proteomes" id="UP000747542">
    <property type="component" value="Unassembled WGS sequence"/>
</dbReference>
<accession>A0A8J5N4N0</accession>
<protein>
    <submittedName>
        <fullName evidence="10">NADH dehydrogenase [ubiquinone] 1 alpha subcomplex subunit 8-like</fullName>
    </submittedName>
</protein>
<dbReference type="PANTHER" id="PTHR13344">
    <property type="entry name" value="NADH-UBIQUINONE OXIDOREDUCTASE"/>
    <property type="match status" value="1"/>
</dbReference>
<keyword evidence="9" id="KW-1015">Disulfide bond</keyword>
<reference evidence="10" key="1">
    <citation type="journal article" date="2021" name="Sci. Adv.">
        <title>The American lobster genome reveals insights on longevity, neural, and immune adaptations.</title>
        <authorList>
            <person name="Polinski J.M."/>
            <person name="Zimin A.V."/>
            <person name="Clark K.F."/>
            <person name="Kohn A.B."/>
            <person name="Sadowski N."/>
            <person name="Timp W."/>
            <person name="Ptitsyn A."/>
            <person name="Khanna P."/>
            <person name="Romanova D.Y."/>
            <person name="Williams P."/>
            <person name="Greenwood S.J."/>
            <person name="Moroz L.L."/>
            <person name="Walt D.R."/>
            <person name="Bodnar A.G."/>
        </authorList>
    </citation>
    <scope>NUCLEOTIDE SEQUENCE</scope>
    <source>
        <strain evidence="10">GMGI-L3</strain>
    </source>
</reference>
<keyword evidence="8" id="KW-0496">Mitochondrion</keyword>
<evidence type="ECO:0000256" key="2">
    <source>
        <dbReference type="ARBA" id="ARBA00004173"/>
    </source>
</evidence>
<evidence type="ECO:0000313" key="11">
    <source>
        <dbReference type="Proteomes" id="UP000747542"/>
    </source>
</evidence>
<name>A0A8J5N4N0_HOMAM</name>
<organism evidence="10 11">
    <name type="scientific">Homarus americanus</name>
    <name type="common">American lobster</name>
    <dbReference type="NCBI Taxonomy" id="6706"/>
    <lineage>
        <taxon>Eukaryota</taxon>
        <taxon>Metazoa</taxon>
        <taxon>Ecdysozoa</taxon>
        <taxon>Arthropoda</taxon>
        <taxon>Crustacea</taxon>
        <taxon>Multicrustacea</taxon>
        <taxon>Malacostraca</taxon>
        <taxon>Eumalacostraca</taxon>
        <taxon>Eucarida</taxon>
        <taxon>Decapoda</taxon>
        <taxon>Pleocyemata</taxon>
        <taxon>Astacidea</taxon>
        <taxon>Nephropoidea</taxon>
        <taxon>Nephropidae</taxon>
        <taxon>Homarus</taxon>
    </lineage>
</organism>
<keyword evidence="7" id="KW-0249">Electron transport</keyword>
<dbReference type="PROSITE" id="PS51808">
    <property type="entry name" value="CHCH"/>
    <property type="match status" value="2"/>
</dbReference>
<gene>
    <name evidence="10" type="primary">NDUFA8-L</name>
    <name evidence="10" type="ORF">Hamer_G008571</name>
</gene>
<dbReference type="AlphaFoldDB" id="A0A8J5N4N0"/>
<keyword evidence="11" id="KW-1185">Reference proteome</keyword>
<sequence>MRVIPGETLLLYLSWSGRLSAPPINMFTKDFTLPTEEELTVEEVNVSTPALRAAAFHLGKACENENSEFMLCRREEKDPRKCIDEGKAVTACSLSFFRKIKKACLEEFNQYSNCLDKSSRDLEYRHCRNTQAVFDKCVLESLDLERPEFGYFCRPKILNTKRPKPDVDAPLEFPDAPVPLPDQPATGTARYGSRFYWMQ</sequence>
<evidence type="ECO:0000256" key="3">
    <source>
        <dbReference type="ARBA" id="ARBA00010705"/>
    </source>
</evidence>
<keyword evidence="4" id="KW-0813">Transport</keyword>
<dbReference type="PANTHER" id="PTHR13344:SF0">
    <property type="entry name" value="NADH DEHYDROGENASE [UBIQUINONE] 1 ALPHA SUBCOMPLEX SUBUNIT 8"/>
    <property type="match status" value="1"/>
</dbReference>
<evidence type="ECO:0000256" key="1">
    <source>
        <dbReference type="ARBA" id="ARBA00003195"/>
    </source>
</evidence>
<evidence type="ECO:0000256" key="4">
    <source>
        <dbReference type="ARBA" id="ARBA00022448"/>
    </source>
</evidence>
<keyword evidence="6" id="KW-0677">Repeat</keyword>
<dbReference type="InterPro" id="IPR016680">
    <property type="entry name" value="NDUFA8"/>
</dbReference>
<dbReference type="GO" id="GO:0006120">
    <property type="term" value="P:mitochondrial electron transport, NADH to ubiquinone"/>
    <property type="evidence" value="ECO:0007669"/>
    <property type="project" value="InterPro"/>
</dbReference>
<evidence type="ECO:0000256" key="9">
    <source>
        <dbReference type="ARBA" id="ARBA00023157"/>
    </source>
</evidence>
<comment type="caution">
    <text evidence="10">The sequence shown here is derived from an EMBL/GenBank/DDBJ whole genome shotgun (WGS) entry which is preliminary data.</text>
</comment>
<evidence type="ECO:0000256" key="6">
    <source>
        <dbReference type="ARBA" id="ARBA00022737"/>
    </source>
</evidence>
<dbReference type="GO" id="GO:0005739">
    <property type="term" value="C:mitochondrion"/>
    <property type="evidence" value="ECO:0007669"/>
    <property type="project" value="UniProtKB-SubCell"/>
</dbReference>
<comment type="subcellular location">
    <subcellularLocation>
        <location evidence="2">Mitochondrion</location>
    </subcellularLocation>
</comment>
<dbReference type="EMBL" id="JAHLQT010010178">
    <property type="protein sequence ID" value="KAG7173049.1"/>
    <property type="molecule type" value="Genomic_DNA"/>
</dbReference>
<evidence type="ECO:0000256" key="8">
    <source>
        <dbReference type="ARBA" id="ARBA00023128"/>
    </source>
</evidence>
<evidence type="ECO:0000256" key="7">
    <source>
        <dbReference type="ARBA" id="ARBA00022982"/>
    </source>
</evidence>
<keyword evidence="5" id="KW-0679">Respiratory chain</keyword>
<comment type="similarity">
    <text evidence="3">Belongs to the complex I NDUFA8 subunit family.</text>
</comment>
<comment type="function">
    <text evidence="1">Accessory subunit of the mitochondrial membrane respiratory chain NADH dehydrogenase (Complex I), that is believed not to be involved in catalysis. Complex I functions in the transfer of electrons from NADH to the respiratory chain. The immediate electron acceptor for the enzyme is believed to be ubiquinone.</text>
</comment>
<evidence type="ECO:0000313" key="10">
    <source>
        <dbReference type="EMBL" id="KAG7173049.1"/>
    </source>
</evidence>
<proteinExistence type="inferred from homology"/>
<evidence type="ECO:0000256" key="5">
    <source>
        <dbReference type="ARBA" id="ARBA00022660"/>
    </source>
</evidence>